<dbReference type="Proteomes" id="UP000663829">
    <property type="component" value="Unassembled WGS sequence"/>
</dbReference>
<dbReference type="OrthoDB" id="438440at2759"/>
<dbReference type="EMBL" id="CAJOBC010005563">
    <property type="protein sequence ID" value="CAF3867938.1"/>
    <property type="molecule type" value="Genomic_DNA"/>
</dbReference>
<feature type="domain" description="Fungal lipase-type" evidence="1">
    <location>
        <begin position="39"/>
        <end position="185"/>
    </location>
</feature>
<protein>
    <recommendedName>
        <fullName evidence="1">Fungal lipase-type domain-containing protein</fullName>
    </recommendedName>
</protein>
<sequence length="257" mass="28586">MASKNLRVGQFQIEATGYDRKKVLFWYLASNQAQQSMYLVHRGTSKNNPDDVLDDLDPEELGTTNPSVKNDFPYLSSNAKHLFVAQGFHSRFKNQQVPITAAVRLALKKYPSFSFVVIGHSLGAAWAFLDAGYFVSLSDINARMTAIYTFGQPLLGSSTFVDGVSQQLGDRYVRIVNKNDLIPHIGCLQCVQPLYIVEKWIQYIVPDTVIPTWIDCTGGDDLSCSAGLPCKVLSWSNHSAVGSFSMRGEFCNIRSNQ</sequence>
<keyword evidence="4" id="KW-1185">Reference proteome</keyword>
<dbReference type="Pfam" id="PF01764">
    <property type="entry name" value="Lipase_3"/>
    <property type="match status" value="1"/>
</dbReference>
<dbReference type="AlphaFoldDB" id="A0A814P5P6"/>
<dbReference type="CDD" id="cd00519">
    <property type="entry name" value="Lipase_3"/>
    <property type="match status" value="1"/>
</dbReference>
<dbReference type="Proteomes" id="UP000681722">
    <property type="component" value="Unassembled WGS sequence"/>
</dbReference>
<dbReference type="InterPro" id="IPR029058">
    <property type="entry name" value="AB_hydrolase_fold"/>
</dbReference>
<dbReference type="EMBL" id="CAJNOQ010005563">
    <property type="protein sequence ID" value="CAF1103172.1"/>
    <property type="molecule type" value="Genomic_DNA"/>
</dbReference>
<reference evidence="2" key="1">
    <citation type="submission" date="2021-02" db="EMBL/GenBank/DDBJ databases">
        <authorList>
            <person name="Nowell W R."/>
        </authorList>
    </citation>
    <scope>NUCLEOTIDE SEQUENCE</scope>
</reference>
<gene>
    <name evidence="2" type="ORF">GPM918_LOCUS18851</name>
    <name evidence="3" type="ORF">SRO942_LOCUS18848</name>
</gene>
<dbReference type="SUPFAM" id="SSF53474">
    <property type="entry name" value="alpha/beta-Hydrolases"/>
    <property type="match status" value="1"/>
</dbReference>
<dbReference type="Gene3D" id="3.40.50.1820">
    <property type="entry name" value="alpha/beta hydrolase"/>
    <property type="match status" value="1"/>
</dbReference>
<evidence type="ECO:0000313" key="4">
    <source>
        <dbReference type="Proteomes" id="UP000663829"/>
    </source>
</evidence>
<dbReference type="InterPro" id="IPR002921">
    <property type="entry name" value="Fungal_lipase-type"/>
</dbReference>
<comment type="caution">
    <text evidence="2">The sequence shown here is derived from an EMBL/GenBank/DDBJ whole genome shotgun (WGS) entry which is preliminary data.</text>
</comment>
<name>A0A814P5P6_9BILA</name>
<accession>A0A814P5P6</accession>
<dbReference type="InterPro" id="IPR051218">
    <property type="entry name" value="Sec_MonoDiacylglyc_Lipase"/>
</dbReference>
<evidence type="ECO:0000313" key="2">
    <source>
        <dbReference type="EMBL" id="CAF1103172.1"/>
    </source>
</evidence>
<dbReference type="GO" id="GO:0006629">
    <property type="term" value="P:lipid metabolic process"/>
    <property type="evidence" value="ECO:0007669"/>
    <property type="project" value="InterPro"/>
</dbReference>
<dbReference type="PANTHER" id="PTHR45856:SF23">
    <property type="entry name" value="FUNGAL LIPASE-LIKE DOMAIN-CONTAINING PROTEIN"/>
    <property type="match status" value="1"/>
</dbReference>
<dbReference type="PANTHER" id="PTHR45856">
    <property type="entry name" value="ALPHA/BETA-HYDROLASES SUPERFAMILY PROTEIN"/>
    <property type="match status" value="1"/>
</dbReference>
<evidence type="ECO:0000259" key="1">
    <source>
        <dbReference type="Pfam" id="PF01764"/>
    </source>
</evidence>
<organism evidence="2 4">
    <name type="scientific">Didymodactylos carnosus</name>
    <dbReference type="NCBI Taxonomy" id="1234261"/>
    <lineage>
        <taxon>Eukaryota</taxon>
        <taxon>Metazoa</taxon>
        <taxon>Spiralia</taxon>
        <taxon>Gnathifera</taxon>
        <taxon>Rotifera</taxon>
        <taxon>Eurotatoria</taxon>
        <taxon>Bdelloidea</taxon>
        <taxon>Philodinida</taxon>
        <taxon>Philodinidae</taxon>
        <taxon>Didymodactylos</taxon>
    </lineage>
</organism>
<evidence type="ECO:0000313" key="3">
    <source>
        <dbReference type="EMBL" id="CAF3867938.1"/>
    </source>
</evidence>
<proteinExistence type="predicted"/>